<dbReference type="HOGENOM" id="CLU_069451_0_0_1"/>
<dbReference type="PANTHER" id="PTHR15627">
    <property type="entry name" value="NATURAL KILLER CELL-SPECIFIC ANTIGEN KLIP1"/>
    <property type="match status" value="1"/>
</dbReference>
<dbReference type="AlphaFoldDB" id="V3Z6P2"/>
<dbReference type="EC" id="2.5.1.25" evidence="2"/>
<evidence type="ECO:0000313" key="15">
    <source>
        <dbReference type="Proteomes" id="UP000030746"/>
    </source>
</evidence>
<feature type="region of interest" description="Disordered" evidence="12">
    <location>
        <begin position="130"/>
        <end position="154"/>
    </location>
</feature>
<comment type="catalytic activity">
    <reaction evidence="11">
        <text>a uridine in tRNA + S-adenosyl-L-methionine = a 3-[(3S)-3-amino-3-carboxypropyl]uridine in tRNA + S-methyl-5'-thioadenosine + H(+)</text>
        <dbReference type="Rhea" id="RHEA:62432"/>
        <dbReference type="Rhea" id="RHEA-COMP:13339"/>
        <dbReference type="Rhea" id="RHEA-COMP:16092"/>
        <dbReference type="ChEBI" id="CHEBI:15378"/>
        <dbReference type="ChEBI" id="CHEBI:17509"/>
        <dbReference type="ChEBI" id="CHEBI:59789"/>
        <dbReference type="ChEBI" id="CHEBI:65315"/>
        <dbReference type="ChEBI" id="CHEBI:82930"/>
        <dbReference type="EC" id="2.5.1.25"/>
    </reaction>
</comment>
<accession>V3Z6P2</accession>
<dbReference type="Pfam" id="PF03942">
    <property type="entry name" value="DTW"/>
    <property type="match status" value="1"/>
</dbReference>
<dbReference type="GO" id="GO:0016432">
    <property type="term" value="F:tRNA-uridine aminocarboxypropyltransferase activity"/>
    <property type="evidence" value="ECO:0007669"/>
    <property type="project" value="UniProtKB-EC"/>
</dbReference>
<gene>
    <name evidence="14" type="ORF">LOTGIDRAFT_129117</name>
</gene>
<organism evidence="14 15">
    <name type="scientific">Lottia gigantea</name>
    <name type="common">Giant owl limpet</name>
    <dbReference type="NCBI Taxonomy" id="225164"/>
    <lineage>
        <taxon>Eukaryota</taxon>
        <taxon>Metazoa</taxon>
        <taxon>Spiralia</taxon>
        <taxon>Lophotrochozoa</taxon>
        <taxon>Mollusca</taxon>
        <taxon>Gastropoda</taxon>
        <taxon>Patellogastropoda</taxon>
        <taxon>Lottioidea</taxon>
        <taxon>Lottiidae</taxon>
        <taxon>Lottia</taxon>
    </lineage>
</organism>
<evidence type="ECO:0000256" key="6">
    <source>
        <dbReference type="ARBA" id="ARBA00023242"/>
    </source>
</evidence>
<evidence type="ECO:0000256" key="9">
    <source>
        <dbReference type="ARBA" id="ARBA00039242"/>
    </source>
</evidence>
<evidence type="ECO:0000313" key="14">
    <source>
        <dbReference type="EMBL" id="ESO86453.1"/>
    </source>
</evidence>
<sequence length="283" mass="32414">MEDNPFPELKIDDFSFLNSTEKRERCSKCNRSRKYYCYTCYKPVNDFIADRIPKVKLPVKIDVIKHPSEVDGKSTSPHAAILASDDVTIYDYPCIPTYDPSKVITILIFPGPKSCDLEDVLGLKKCNSETSKHNCETSKRSSETSKGNSGTIKSNSEASKTICKVTPWFDKVVFIDSTWNQTPTIANDERLKDINRVEIKLRKTKFWRTQDGNPDEYLSTIEAIYYFLTDYHGLCINPIYSNEYDNLLFFFCFNYNKIRQASGGGKTIKAYSKKKKNEGILNA</sequence>
<evidence type="ECO:0000256" key="10">
    <source>
        <dbReference type="ARBA" id="ARBA00042508"/>
    </source>
</evidence>
<evidence type="ECO:0000256" key="1">
    <source>
        <dbReference type="ARBA" id="ARBA00004123"/>
    </source>
</evidence>
<keyword evidence="6" id="KW-0539">Nucleus</keyword>
<feature type="compositionally biased region" description="Basic and acidic residues" evidence="12">
    <location>
        <begin position="130"/>
        <end position="143"/>
    </location>
</feature>
<dbReference type="InterPro" id="IPR005636">
    <property type="entry name" value="DTW"/>
</dbReference>
<evidence type="ECO:0000256" key="11">
    <source>
        <dbReference type="ARBA" id="ARBA00048718"/>
    </source>
</evidence>
<evidence type="ECO:0000256" key="3">
    <source>
        <dbReference type="ARBA" id="ARBA00022679"/>
    </source>
</evidence>
<dbReference type="RefSeq" id="XP_009062986.1">
    <property type="nucleotide sequence ID" value="XM_009064738.1"/>
</dbReference>
<name>V3Z6P2_LOTGI</name>
<dbReference type="InterPro" id="IPR051521">
    <property type="entry name" value="tRNA_Mod/Golgi_Maint"/>
</dbReference>
<evidence type="ECO:0000256" key="12">
    <source>
        <dbReference type="SAM" id="MobiDB-lite"/>
    </source>
</evidence>
<evidence type="ECO:0000259" key="13">
    <source>
        <dbReference type="SMART" id="SM01144"/>
    </source>
</evidence>
<evidence type="ECO:0000256" key="8">
    <source>
        <dbReference type="ARBA" id="ARBA00038290"/>
    </source>
</evidence>
<feature type="compositionally biased region" description="Polar residues" evidence="12">
    <location>
        <begin position="144"/>
        <end position="154"/>
    </location>
</feature>
<dbReference type="OrthoDB" id="3173at2759"/>
<dbReference type="GO" id="GO:0005634">
    <property type="term" value="C:nucleus"/>
    <property type="evidence" value="ECO:0007669"/>
    <property type="project" value="UniProtKB-SubCell"/>
</dbReference>
<dbReference type="SMART" id="SM01144">
    <property type="entry name" value="DTW"/>
    <property type="match status" value="1"/>
</dbReference>
<dbReference type="STRING" id="225164.V3Z6P2"/>
<comment type="similarity">
    <text evidence="8">Belongs to the TDD superfamily. DTWD1 family.</text>
</comment>
<reference evidence="14 15" key="1">
    <citation type="journal article" date="2013" name="Nature">
        <title>Insights into bilaterian evolution from three spiralian genomes.</title>
        <authorList>
            <person name="Simakov O."/>
            <person name="Marletaz F."/>
            <person name="Cho S.J."/>
            <person name="Edsinger-Gonzales E."/>
            <person name="Havlak P."/>
            <person name="Hellsten U."/>
            <person name="Kuo D.H."/>
            <person name="Larsson T."/>
            <person name="Lv J."/>
            <person name="Arendt D."/>
            <person name="Savage R."/>
            <person name="Osoegawa K."/>
            <person name="de Jong P."/>
            <person name="Grimwood J."/>
            <person name="Chapman J.A."/>
            <person name="Shapiro H."/>
            <person name="Aerts A."/>
            <person name="Otillar R.P."/>
            <person name="Terry A.Y."/>
            <person name="Boore J.L."/>
            <person name="Grigoriev I.V."/>
            <person name="Lindberg D.R."/>
            <person name="Seaver E.C."/>
            <person name="Weisblat D.A."/>
            <person name="Putnam N.H."/>
            <person name="Rokhsar D.S."/>
        </authorList>
    </citation>
    <scope>NUCLEOTIDE SEQUENCE [LARGE SCALE GENOMIC DNA]</scope>
</reference>
<evidence type="ECO:0000256" key="4">
    <source>
        <dbReference type="ARBA" id="ARBA00022691"/>
    </source>
</evidence>
<dbReference type="KEGG" id="lgi:LOTGIDRAFT_129117"/>
<dbReference type="EMBL" id="KB203083">
    <property type="protein sequence ID" value="ESO86453.1"/>
    <property type="molecule type" value="Genomic_DNA"/>
</dbReference>
<dbReference type="GeneID" id="20232917"/>
<comment type="function">
    <text evidence="7">Catalyzes the formation of 3-(3-amino-3-carboxypropyl)uridine (acp3U) at position 20 in the D-loop of several cytoplasmic tRNAs (acp3U(20)).</text>
</comment>
<keyword evidence="4" id="KW-0949">S-adenosyl-L-methionine</keyword>
<feature type="domain" description="DTW" evidence="13">
    <location>
        <begin position="33"/>
        <end position="263"/>
    </location>
</feature>
<dbReference type="GO" id="GO:0006400">
    <property type="term" value="P:tRNA modification"/>
    <property type="evidence" value="ECO:0007669"/>
    <property type="project" value="TreeGrafter"/>
</dbReference>
<dbReference type="PANTHER" id="PTHR15627:SF8">
    <property type="entry name" value="TRNA-URIDINE AMINOCARBOXYPROPYLTRANSFERASE 1"/>
    <property type="match status" value="1"/>
</dbReference>
<keyword evidence="3" id="KW-0808">Transferase</keyword>
<dbReference type="OMA" id="VNAWGLN"/>
<proteinExistence type="inferred from homology"/>
<dbReference type="CTD" id="20232917"/>
<keyword evidence="15" id="KW-1185">Reference proteome</keyword>
<protein>
    <recommendedName>
        <fullName evidence="9">tRNA-uridine aminocarboxypropyltransferase 1</fullName>
        <ecNumber evidence="2">2.5.1.25</ecNumber>
    </recommendedName>
    <alternativeName>
        <fullName evidence="10">DTW domain-containing protein 1</fullName>
    </alternativeName>
</protein>
<comment type="subcellular location">
    <subcellularLocation>
        <location evidence="1">Nucleus</location>
    </subcellularLocation>
</comment>
<evidence type="ECO:0000256" key="5">
    <source>
        <dbReference type="ARBA" id="ARBA00022694"/>
    </source>
</evidence>
<evidence type="ECO:0000256" key="2">
    <source>
        <dbReference type="ARBA" id="ARBA00012386"/>
    </source>
</evidence>
<dbReference type="Proteomes" id="UP000030746">
    <property type="component" value="Unassembled WGS sequence"/>
</dbReference>
<keyword evidence="5" id="KW-0819">tRNA processing</keyword>
<evidence type="ECO:0000256" key="7">
    <source>
        <dbReference type="ARBA" id="ARBA00037050"/>
    </source>
</evidence>